<evidence type="ECO:0000259" key="1">
    <source>
        <dbReference type="Pfam" id="PF00535"/>
    </source>
</evidence>
<dbReference type="Pfam" id="PF00535">
    <property type="entry name" value="Glycos_transf_2"/>
    <property type="match status" value="1"/>
</dbReference>
<dbReference type="InterPro" id="IPR001173">
    <property type="entry name" value="Glyco_trans_2-like"/>
</dbReference>
<evidence type="ECO:0000313" key="2">
    <source>
        <dbReference type="EMBL" id="MBD2561468.1"/>
    </source>
</evidence>
<keyword evidence="3" id="KW-1185">Reference proteome</keyword>
<dbReference type="EMBL" id="JACJTE010000011">
    <property type="protein sequence ID" value="MBD2561468.1"/>
    <property type="molecule type" value="Genomic_DNA"/>
</dbReference>
<proteinExistence type="predicted"/>
<dbReference type="PANTHER" id="PTHR22916">
    <property type="entry name" value="GLYCOSYLTRANSFERASE"/>
    <property type="match status" value="1"/>
</dbReference>
<comment type="caution">
    <text evidence="2">The sequence shown here is derived from an EMBL/GenBank/DDBJ whole genome shotgun (WGS) entry which is preliminary data.</text>
</comment>
<organism evidence="2 3">
    <name type="scientific">Nostoc linckia FACHB-391</name>
    <dbReference type="NCBI Taxonomy" id="2692906"/>
    <lineage>
        <taxon>Bacteria</taxon>
        <taxon>Bacillati</taxon>
        <taxon>Cyanobacteriota</taxon>
        <taxon>Cyanophyceae</taxon>
        <taxon>Nostocales</taxon>
        <taxon>Nostocaceae</taxon>
        <taxon>Nostoc</taxon>
    </lineage>
</organism>
<evidence type="ECO:0000313" key="3">
    <source>
        <dbReference type="Proteomes" id="UP000604661"/>
    </source>
</evidence>
<reference evidence="2 3" key="1">
    <citation type="journal article" date="2020" name="ISME J.">
        <title>Comparative genomics reveals insights into cyanobacterial evolution and habitat adaptation.</title>
        <authorList>
            <person name="Chen M.Y."/>
            <person name="Teng W.K."/>
            <person name="Zhao L."/>
            <person name="Hu C.X."/>
            <person name="Zhou Y.K."/>
            <person name="Han B.P."/>
            <person name="Song L.R."/>
            <person name="Shu W.S."/>
        </authorList>
    </citation>
    <scope>NUCLEOTIDE SEQUENCE [LARGE SCALE GENOMIC DNA]</scope>
    <source>
        <strain evidence="2 3">FACHB-391</strain>
    </source>
</reference>
<dbReference type="PANTHER" id="PTHR22916:SF3">
    <property type="entry name" value="UDP-GLCNAC:BETAGAL BETA-1,3-N-ACETYLGLUCOSAMINYLTRANSFERASE-LIKE PROTEIN 1"/>
    <property type="match status" value="1"/>
</dbReference>
<sequence>MNPKVSVIIPAYNTEAYIAKAIESALEQTLKDIEVIIVDDGSSDKTVEVAKSFTDQRLKIVNQQNLGVSAARNRALKAAQGEWIAVLDSDDWYDPERLEKLVLLADETNADMIADDLYLIKDGATSPWSTLIEESGEHIDKILQIDIVSFVETDVYGKPGLHLGLSKPIFKRKFLIKHGILYDETVSIAEDFWLDMKCLINGARFFLVPKPYYFYRSRPGSLVYKSPLLRLNQYCKATNSFMQQEAVKNNPALMRALFYNLEVYKKNLAYSQVVEPIKQGKWLKALTQMRKNPSFFYDFLSRFNNIIKRRIQYYVMGNKSVFDISYNLQRKRKTSN</sequence>
<name>A0ABR8EU40_NOSLI</name>
<dbReference type="SUPFAM" id="SSF53448">
    <property type="entry name" value="Nucleotide-diphospho-sugar transferases"/>
    <property type="match status" value="1"/>
</dbReference>
<protein>
    <submittedName>
        <fullName evidence="2">Glycosyltransferase family 2 protein</fullName>
    </submittedName>
</protein>
<dbReference type="RefSeq" id="WP_190893405.1">
    <property type="nucleotide sequence ID" value="NZ_JACJTE010000011.1"/>
</dbReference>
<dbReference type="Gene3D" id="3.90.550.10">
    <property type="entry name" value="Spore Coat Polysaccharide Biosynthesis Protein SpsA, Chain A"/>
    <property type="match status" value="1"/>
</dbReference>
<gene>
    <name evidence="2" type="ORF">H6G95_12735</name>
</gene>
<dbReference type="Proteomes" id="UP000604661">
    <property type="component" value="Unassembled WGS sequence"/>
</dbReference>
<feature type="domain" description="Glycosyltransferase 2-like" evidence="1">
    <location>
        <begin position="6"/>
        <end position="132"/>
    </location>
</feature>
<accession>A0ABR8EU40</accession>
<dbReference type="InterPro" id="IPR029044">
    <property type="entry name" value="Nucleotide-diphossugar_trans"/>
</dbReference>
<dbReference type="CDD" id="cd00761">
    <property type="entry name" value="Glyco_tranf_GTA_type"/>
    <property type="match status" value="1"/>
</dbReference>